<dbReference type="InterPro" id="IPR016195">
    <property type="entry name" value="Pol/histidinol_Pase-like"/>
</dbReference>
<dbReference type="PANTHER" id="PTHR21039">
    <property type="entry name" value="HISTIDINOL PHOSPHATASE-RELATED"/>
    <property type="match status" value="1"/>
</dbReference>
<evidence type="ECO:0000313" key="11">
    <source>
        <dbReference type="Proteomes" id="UP000190328"/>
    </source>
</evidence>
<evidence type="ECO:0000256" key="3">
    <source>
        <dbReference type="ARBA" id="ARBA00013085"/>
    </source>
</evidence>
<evidence type="ECO:0000256" key="5">
    <source>
        <dbReference type="ARBA" id="ARBA00022801"/>
    </source>
</evidence>
<feature type="domain" description="PHP" evidence="9">
    <location>
        <begin position="5"/>
        <end position="225"/>
    </location>
</feature>
<accession>A0A1T4PND0</accession>
<dbReference type="CDD" id="cd12110">
    <property type="entry name" value="PHP_HisPPase_Hisj_like"/>
    <property type="match status" value="1"/>
</dbReference>
<comment type="catalytic activity">
    <reaction evidence="7 8">
        <text>L-histidinol phosphate + H2O = L-histidinol + phosphate</text>
        <dbReference type="Rhea" id="RHEA:14465"/>
        <dbReference type="ChEBI" id="CHEBI:15377"/>
        <dbReference type="ChEBI" id="CHEBI:43474"/>
        <dbReference type="ChEBI" id="CHEBI:57699"/>
        <dbReference type="ChEBI" id="CHEBI:57980"/>
        <dbReference type="EC" id="3.1.3.15"/>
    </reaction>
</comment>
<evidence type="ECO:0000313" key="10">
    <source>
        <dbReference type="EMBL" id="SJZ92408.1"/>
    </source>
</evidence>
<evidence type="ECO:0000256" key="7">
    <source>
        <dbReference type="ARBA" id="ARBA00049158"/>
    </source>
</evidence>
<evidence type="ECO:0000256" key="4">
    <source>
        <dbReference type="ARBA" id="ARBA00022605"/>
    </source>
</evidence>
<evidence type="ECO:0000256" key="8">
    <source>
        <dbReference type="RuleBase" id="RU366003"/>
    </source>
</evidence>
<evidence type="ECO:0000256" key="1">
    <source>
        <dbReference type="ARBA" id="ARBA00004970"/>
    </source>
</evidence>
<evidence type="ECO:0000259" key="9">
    <source>
        <dbReference type="Pfam" id="PF02811"/>
    </source>
</evidence>
<dbReference type="InterPro" id="IPR010140">
    <property type="entry name" value="Histidinol_P_phosphatase_HisJ"/>
</dbReference>
<dbReference type="PANTHER" id="PTHR21039:SF0">
    <property type="entry name" value="HISTIDINOL-PHOSPHATASE"/>
    <property type="match status" value="1"/>
</dbReference>
<dbReference type="AlphaFoldDB" id="A0A1T4PND0"/>
<reference evidence="10 11" key="1">
    <citation type="submission" date="2017-02" db="EMBL/GenBank/DDBJ databases">
        <authorList>
            <person name="Peterson S.W."/>
        </authorList>
    </citation>
    <scope>NUCLEOTIDE SEQUENCE [LARGE SCALE GENOMIC DNA]</scope>
    <source>
        <strain evidence="10 11">ATCC BAA-1030</strain>
    </source>
</reference>
<organism evidence="10 11">
    <name type="scientific">Pilibacter termitis</name>
    <dbReference type="NCBI Taxonomy" id="263852"/>
    <lineage>
        <taxon>Bacteria</taxon>
        <taxon>Bacillati</taxon>
        <taxon>Bacillota</taxon>
        <taxon>Bacilli</taxon>
        <taxon>Lactobacillales</taxon>
        <taxon>Enterococcaceae</taxon>
        <taxon>Pilibacter</taxon>
    </lineage>
</organism>
<dbReference type="GO" id="GO:0005737">
    <property type="term" value="C:cytoplasm"/>
    <property type="evidence" value="ECO:0007669"/>
    <property type="project" value="TreeGrafter"/>
</dbReference>
<keyword evidence="6 8" id="KW-0368">Histidine biosynthesis</keyword>
<dbReference type="NCBIfam" id="NF005996">
    <property type="entry name" value="PRK08123.1"/>
    <property type="match status" value="1"/>
</dbReference>
<comment type="similarity">
    <text evidence="2 8">Belongs to the PHP hydrolase family. HisK subfamily.</text>
</comment>
<evidence type="ECO:0000256" key="6">
    <source>
        <dbReference type="ARBA" id="ARBA00023102"/>
    </source>
</evidence>
<dbReference type="Proteomes" id="UP000190328">
    <property type="component" value="Unassembled WGS sequence"/>
</dbReference>
<sequence>MKKWDGHTHTEYCPHGTIDDTERLVLRAIELGFEKYSITEHGPLPTSFFEVASGAQDAIDTAGIAWSDWEHYLKKMLRLKEKYKHDIEITVGVELDYLADFEEDTREFLAEYGVYLEESILSVHFLNGVGGLRAIDYSAEDYHEGILTYYGDFQSAQEEYLRMVQKSIQADLGKYKPKRIGHISLARKFFRSYTNENTDFSAKCHAYYQEIFNELRKKQLQIDFNMAGLFKENCLEMYPPVEILKQYGQGVKLVYGSDSHDLQDVGRGYEEFLSVVNLK</sequence>
<evidence type="ECO:0000256" key="2">
    <source>
        <dbReference type="ARBA" id="ARBA00009152"/>
    </source>
</evidence>
<keyword evidence="11" id="KW-1185">Reference proteome</keyword>
<dbReference type="EC" id="3.1.3.15" evidence="3 8"/>
<dbReference type="UniPathway" id="UPA00031">
    <property type="reaction ID" value="UER00013"/>
</dbReference>
<protein>
    <recommendedName>
        <fullName evidence="3 8">Histidinol-phosphatase</fullName>
        <shortName evidence="8">HolPase</shortName>
        <ecNumber evidence="3 8">3.1.3.15</ecNumber>
    </recommendedName>
</protein>
<dbReference type="GO" id="GO:0004401">
    <property type="term" value="F:histidinol-phosphatase activity"/>
    <property type="evidence" value="ECO:0007669"/>
    <property type="project" value="UniProtKB-UniRule"/>
</dbReference>
<keyword evidence="4 8" id="KW-0028">Amino-acid biosynthesis</keyword>
<dbReference type="SUPFAM" id="SSF89550">
    <property type="entry name" value="PHP domain-like"/>
    <property type="match status" value="1"/>
</dbReference>
<dbReference type="Gene3D" id="3.20.20.140">
    <property type="entry name" value="Metal-dependent hydrolases"/>
    <property type="match status" value="1"/>
</dbReference>
<dbReference type="STRING" id="263852.SAMN02745116_01854"/>
<dbReference type="NCBIfam" id="TIGR01856">
    <property type="entry name" value="hisJ_fam"/>
    <property type="match status" value="1"/>
</dbReference>
<dbReference type="RefSeq" id="WP_078807780.1">
    <property type="nucleotide sequence ID" value="NZ_FUXI01000021.1"/>
</dbReference>
<dbReference type="Pfam" id="PF02811">
    <property type="entry name" value="PHP"/>
    <property type="match status" value="1"/>
</dbReference>
<name>A0A1T4PND0_9ENTE</name>
<keyword evidence="5 8" id="KW-0378">Hydrolase</keyword>
<comment type="pathway">
    <text evidence="1 8">Amino-acid biosynthesis; L-histidine biosynthesis; L-histidine from 5-phospho-alpha-D-ribose 1-diphosphate: step 8/9.</text>
</comment>
<dbReference type="EMBL" id="FUXI01000021">
    <property type="protein sequence ID" value="SJZ92408.1"/>
    <property type="molecule type" value="Genomic_DNA"/>
</dbReference>
<proteinExistence type="inferred from homology"/>
<dbReference type="InterPro" id="IPR004013">
    <property type="entry name" value="PHP_dom"/>
</dbReference>
<dbReference type="GO" id="GO:0000105">
    <property type="term" value="P:L-histidine biosynthetic process"/>
    <property type="evidence" value="ECO:0007669"/>
    <property type="project" value="UniProtKB-UniRule"/>
</dbReference>
<gene>
    <name evidence="10" type="ORF">SAMN02745116_01854</name>
</gene>
<dbReference type="OrthoDB" id="9775255at2"/>